<dbReference type="Pfam" id="PF13517">
    <property type="entry name" value="FG-GAP_3"/>
    <property type="match status" value="1"/>
</dbReference>
<dbReference type="Gene3D" id="2.130.10.130">
    <property type="entry name" value="Integrin alpha, N-terminal"/>
    <property type="match status" value="3"/>
</dbReference>
<keyword evidence="5" id="KW-1185">Reference proteome</keyword>
<dbReference type="InterPro" id="IPR013519">
    <property type="entry name" value="Int_alpha_beta-p"/>
</dbReference>
<organism evidence="4 5">
    <name type="scientific">Mariniflexile litorale</name>
    <dbReference type="NCBI Taxonomy" id="3045158"/>
    <lineage>
        <taxon>Bacteria</taxon>
        <taxon>Pseudomonadati</taxon>
        <taxon>Bacteroidota</taxon>
        <taxon>Flavobacteriia</taxon>
        <taxon>Flavobacteriales</taxon>
        <taxon>Flavobacteriaceae</taxon>
        <taxon>Mariniflexile</taxon>
    </lineage>
</organism>
<reference evidence="4" key="1">
    <citation type="submission" date="2024-04" db="EMBL/GenBank/DDBJ databases">
        <title>Mariniflexile litorale, isolated from the shallow sediments of the Sea of Japan.</title>
        <authorList>
            <person name="Romanenko L."/>
            <person name="Isaeva M."/>
        </authorList>
    </citation>
    <scope>NUCLEOTIDE SEQUENCE [LARGE SCALE GENOMIC DNA]</scope>
    <source>
        <strain evidence="4">KMM 9835</strain>
    </source>
</reference>
<dbReference type="GO" id="GO:0007229">
    <property type="term" value="P:integrin-mediated signaling pathway"/>
    <property type="evidence" value="ECO:0007669"/>
    <property type="project" value="TreeGrafter"/>
</dbReference>
<dbReference type="Proteomes" id="UP001224325">
    <property type="component" value="Chromosome"/>
</dbReference>
<dbReference type="GO" id="GO:0033627">
    <property type="term" value="P:cell adhesion mediated by integrin"/>
    <property type="evidence" value="ECO:0007669"/>
    <property type="project" value="TreeGrafter"/>
</dbReference>
<dbReference type="PROSITE" id="PS51257">
    <property type="entry name" value="PROKAR_LIPOPROTEIN"/>
    <property type="match status" value="1"/>
</dbReference>
<dbReference type="RefSeq" id="WP_308990690.1">
    <property type="nucleotide sequence ID" value="NZ_CP155618.1"/>
</dbReference>
<accession>A0AAU7EIV1</accession>
<dbReference type="InterPro" id="IPR028994">
    <property type="entry name" value="Integrin_alpha_N"/>
</dbReference>
<dbReference type="PROSITE" id="PS51470">
    <property type="entry name" value="FG_GAP"/>
    <property type="match status" value="1"/>
</dbReference>
<dbReference type="PANTHER" id="PTHR23220:SF122">
    <property type="entry name" value="INTEGRIN ALPHA-PS1"/>
    <property type="match status" value="1"/>
</dbReference>
<dbReference type="KEGG" id="mlil:QLS71_004330"/>
<evidence type="ECO:0000256" key="1">
    <source>
        <dbReference type="ARBA" id="ARBA00022729"/>
    </source>
</evidence>
<dbReference type="EMBL" id="CP155618">
    <property type="protein sequence ID" value="XBL15248.1"/>
    <property type="molecule type" value="Genomic_DNA"/>
</dbReference>
<evidence type="ECO:0000256" key="2">
    <source>
        <dbReference type="ARBA" id="ARBA00022737"/>
    </source>
</evidence>
<dbReference type="GO" id="GO:0008305">
    <property type="term" value="C:integrin complex"/>
    <property type="evidence" value="ECO:0007669"/>
    <property type="project" value="InterPro"/>
</dbReference>
<keyword evidence="2" id="KW-0677">Repeat</keyword>
<sequence>MKIISILSVLLIVMSCSKKENSIETSSKTLWYQPEGFITINGNSVANLESGDRFGRDHDKIGDVNGDGIIDFVVGARSDDDGAIDAGAVYVLFMNTNGTVQSSQKISMLEGGFTEVLNAGNFFGYGVAGIGDYDGDGIPDIAVASPVPPNNALYIIHLNANGTVKDYVKNNNIIANGLSAIGDLNGDGRIDLVACVPGSNDGGSSRGAIDILFLNSASEVIYANKVTISSTQGGFGTGLEDGDQFGGREVAMLGDLDNDGTKELAVGAFMSDGGRGAVWILSLDKLNYNVVSKVKLAEGLNGFTDELVADANPNGTAGANFGHAMCAAGDMDGDGIPDLITGANQQYEGWGYVLYLNANKTIKGFSRINNTDGGFGLNLESEERFSRSISFGGDLKDDGSIAVNFGGGAGGTGTLYTLFFRPQ</sequence>
<dbReference type="PRINTS" id="PR01185">
    <property type="entry name" value="INTEGRINA"/>
</dbReference>
<dbReference type="InterPro" id="IPR013517">
    <property type="entry name" value="FG-GAP"/>
</dbReference>
<keyword evidence="1" id="KW-0732">Signal</keyword>
<gene>
    <name evidence="4" type="ORF">QLS71_004330</name>
</gene>
<name>A0AAU7EIV1_9FLAO</name>
<dbReference type="GO" id="GO:0005178">
    <property type="term" value="F:integrin binding"/>
    <property type="evidence" value="ECO:0007669"/>
    <property type="project" value="TreeGrafter"/>
</dbReference>
<dbReference type="GO" id="GO:0007160">
    <property type="term" value="P:cell-matrix adhesion"/>
    <property type="evidence" value="ECO:0007669"/>
    <property type="project" value="TreeGrafter"/>
</dbReference>
<proteinExistence type="predicted"/>
<dbReference type="SMART" id="SM00191">
    <property type="entry name" value="Int_alpha"/>
    <property type="match status" value="5"/>
</dbReference>
<dbReference type="Pfam" id="PF01839">
    <property type="entry name" value="FG-GAP"/>
    <property type="match status" value="1"/>
</dbReference>
<dbReference type="GO" id="GO:0098609">
    <property type="term" value="P:cell-cell adhesion"/>
    <property type="evidence" value="ECO:0007669"/>
    <property type="project" value="TreeGrafter"/>
</dbReference>
<dbReference type="PANTHER" id="PTHR23220">
    <property type="entry name" value="INTEGRIN ALPHA"/>
    <property type="match status" value="1"/>
</dbReference>
<protein>
    <submittedName>
        <fullName evidence="4">FG-GAP-like repeat-containing protein</fullName>
    </submittedName>
</protein>
<evidence type="ECO:0000313" key="4">
    <source>
        <dbReference type="EMBL" id="XBL15248.1"/>
    </source>
</evidence>
<dbReference type="SUPFAM" id="SSF69318">
    <property type="entry name" value="Integrin alpha N-terminal domain"/>
    <property type="match status" value="2"/>
</dbReference>
<dbReference type="AlphaFoldDB" id="A0AAU7EIV1"/>
<dbReference type="GO" id="GO:0009897">
    <property type="term" value="C:external side of plasma membrane"/>
    <property type="evidence" value="ECO:0007669"/>
    <property type="project" value="TreeGrafter"/>
</dbReference>
<evidence type="ECO:0000256" key="3">
    <source>
        <dbReference type="ARBA" id="ARBA00023180"/>
    </source>
</evidence>
<keyword evidence="3" id="KW-0325">Glycoprotein</keyword>
<dbReference type="InterPro" id="IPR000413">
    <property type="entry name" value="Integrin_alpha"/>
</dbReference>
<evidence type="ECO:0000313" key="5">
    <source>
        <dbReference type="Proteomes" id="UP001224325"/>
    </source>
</evidence>